<accession>A0A8S5U4U9</accession>
<protein>
    <submittedName>
        <fullName evidence="1">Uncharacterized protein</fullName>
    </submittedName>
</protein>
<proteinExistence type="predicted"/>
<dbReference type="EMBL" id="BK016010">
    <property type="protein sequence ID" value="DAF89422.1"/>
    <property type="molecule type" value="Genomic_DNA"/>
</dbReference>
<reference evidence="1" key="1">
    <citation type="journal article" date="2021" name="Proc. Natl. Acad. Sci. U.S.A.">
        <title>A Catalog of Tens of Thousands of Viruses from Human Metagenomes Reveals Hidden Associations with Chronic Diseases.</title>
        <authorList>
            <person name="Tisza M.J."/>
            <person name="Buck C.B."/>
        </authorList>
    </citation>
    <scope>NUCLEOTIDE SEQUENCE</scope>
    <source>
        <strain evidence="1">CtPUt3</strain>
    </source>
</reference>
<name>A0A8S5U4U9_9CAUD</name>
<evidence type="ECO:0000313" key="1">
    <source>
        <dbReference type="EMBL" id="DAF89422.1"/>
    </source>
</evidence>
<sequence length="92" mass="10328">MPEFHPEILPDAYRRICDDTRHAASVGFEGTCYYDREGYLVGNPAAAAFKTDLHYGGRHTPIRHAVGGHAGTVRGLTWPRFPKPRYNTGKEQ</sequence>
<organism evidence="1">
    <name type="scientific">Siphoviridae sp. ctPUt3</name>
    <dbReference type="NCBI Taxonomy" id="2825485"/>
    <lineage>
        <taxon>Viruses</taxon>
        <taxon>Duplodnaviria</taxon>
        <taxon>Heunggongvirae</taxon>
        <taxon>Uroviricota</taxon>
        <taxon>Caudoviricetes</taxon>
    </lineage>
</organism>